<dbReference type="Proteomes" id="UP001196565">
    <property type="component" value="Unassembled WGS sequence"/>
</dbReference>
<proteinExistence type="predicted"/>
<evidence type="ECO:0000313" key="3">
    <source>
        <dbReference type="Proteomes" id="UP001196565"/>
    </source>
</evidence>
<accession>A0ABS7AA56</accession>
<feature type="region of interest" description="Disordered" evidence="1">
    <location>
        <begin position="568"/>
        <end position="594"/>
    </location>
</feature>
<evidence type="ECO:0000256" key="1">
    <source>
        <dbReference type="SAM" id="MobiDB-lite"/>
    </source>
</evidence>
<organism evidence="2 3">
    <name type="scientific">Roseomonas alba</name>
    <dbReference type="NCBI Taxonomy" id="2846776"/>
    <lineage>
        <taxon>Bacteria</taxon>
        <taxon>Pseudomonadati</taxon>
        <taxon>Pseudomonadota</taxon>
        <taxon>Alphaproteobacteria</taxon>
        <taxon>Acetobacterales</taxon>
        <taxon>Roseomonadaceae</taxon>
        <taxon>Roseomonas</taxon>
    </lineage>
</organism>
<comment type="caution">
    <text evidence="2">The sequence shown here is derived from an EMBL/GenBank/DDBJ whole genome shotgun (WGS) entry which is preliminary data.</text>
</comment>
<reference evidence="2 3" key="1">
    <citation type="submission" date="2021-07" db="EMBL/GenBank/DDBJ databases">
        <authorList>
            <person name="So Y."/>
        </authorList>
    </citation>
    <scope>NUCLEOTIDE SEQUENCE [LARGE SCALE GENOMIC DNA]</scope>
    <source>
        <strain evidence="2 3">HJA6</strain>
    </source>
</reference>
<dbReference type="EMBL" id="JAHYBZ010000004">
    <property type="protein sequence ID" value="MBW6398657.1"/>
    <property type="molecule type" value="Genomic_DNA"/>
</dbReference>
<evidence type="ECO:0000313" key="2">
    <source>
        <dbReference type="EMBL" id="MBW6398657.1"/>
    </source>
</evidence>
<gene>
    <name evidence="2" type="ORF">KPL78_12400</name>
</gene>
<name>A0ABS7AA56_9PROT</name>
<sequence length="758" mass="82043">MIRSAQEQEQIEARVDHQVAMIGIQRDNERAGNQAAADANAGRPADPAMSEQRVYRETFAAVSGQRQGFALADRWRSEVYDRTPIGGDLRAATDEWLRSTVGRGSGDPTFDRHAMDVLSRAVDRGMASHRDEGARAVTEQGAENLRGLIGRAVSSGDWTPDDIGRWTSTAAVLNRGDRNRAQAFVTGAIEQAVRTGDEAGAQRLLTALQQEGSGREGRSWRADNEQAYVALEGRLMERVRHTRTVAGQAAYNQIEDRIAQARTPGELVALQEDIERVHGQYGGVEDRQRVQRALATRLGPLVRQQEHVNQIREWAAGAGSPDPSVVRQHIDAFLATVPTNPQDPSAGQGIGIANAPERTGTLVARLGAVSDTMGAQLRTLLADTANPDGQAAAIRFLRTVEGARGGSRDFALTLIPEEHRGAYRVISDMLTSTNLPVERVVERIGALGGNDVERNLHETTWQRLYPREDNQAKAEERMRRQIAQGLREHVGNSGSFWSGNTAITVDGALQGALEANAHTAAVYARQIGADVDQAVRGSIRDLQGRVDLLPLPDGSARAVLRRDGVGRDGTVTPVHADGAPRVRGGINVRNPATGRDENTLETAREDMQMGAQVFNGLVADGGRLGLGDDPRMAAMGLRPVVHSGNRDHISGAVVLQGGDEVDLGGERVRLPTNPEEAARIITERIRAVEGRPQDAGGYGGTMAGTNGSETRFRIIPEQTAVNGQSVTLYRLAYRFGFRDRQITAEERAAMHQNRNAAP</sequence>
<protein>
    <submittedName>
        <fullName evidence="2">Uncharacterized protein</fullName>
    </submittedName>
</protein>
<keyword evidence="3" id="KW-1185">Reference proteome</keyword>